<dbReference type="STRING" id="485913.Krac_8304"/>
<sequence length="396" mass="46159">MRSTSLSEQFAIPPNAESFFGSANMHPHFTANHLLPQDIQGHVQGRHTITHTLRSQATLILFVESQDAIIPLCLKLWHAFENDIYVTSDIDTCNSYTLNGFAFNRRHAPGVYLGIAPIYHFQDQQSIELGELLTHPQPDQLEKGVLYALVMKRLPQNWRLDHQIHRGNFGTREDMRFLATTIAHMHQNLEHAPPHLGQLNILQKKWNLNKSFFQEAIAQLQHLFPEHDFATPQHMILDTMDTYFHNHSAHFQQRQVFTRRCHGDLKVNNLWLTHTPPHQTQHLLALDCIDFKDEFAHIDPMSDIAMLAMDLEAHLTAVRQHGRLLDDTPEQLVDLFWQNYLHSAETELQSLTEFYLTEKAMIQVYMCALFEHRYYSSLAYLHSAEKHEHRLRKSFS</sequence>
<dbReference type="eggNOG" id="COG2187">
    <property type="taxonomic scope" value="Bacteria"/>
</dbReference>
<dbReference type="SUPFAM" id="SSF56112">
    <property type="entry name" value="Protein kinase-like (PK-like)"/>
    <property type="match status" value="1"/>
</dbReference>
<keyword evidence="2" id="KW-1185">Reference proteome</keyword>
<dbReference type="Proteomes" id="UP000004508">
    <property type="component" value="Unassembled WGS sequence"/>
</dbReference>
<dbReference type="InterPro" id="IPR011009">
    <property type="entry name" value="Kinase-like_dom_sf"/>
</dbReference>
<comment type="caution">
    <text evidence="1">The sequence shown here is derived from an EMBL/GenBank/DDBJ whole genome shotgun (WGS) entry which is preliminary data.</text>
</comment>
<organism evidence="1 2">
    <name type="scientific">Ktedonobacter racemifer DSM 44963</name>
    <dbReference type="NCBI Taxonomy" id="485913"/>
    <lineage>
        <taxon>Bacteria</taxon>
        <taxon>Bacillati</taxon>
        <taxon>Chloroflexota</taxon>
        <taxon>Ktedonobacteria</taxon>
        <taxon>Ktedonobacterales</taxon>
        <taxon>Ktedonobacteraceae</taxon>
        <taxon>Ktedonobacter</taxon>
    </lineage>
</organism>
<dbReference type="InParanoid" id="D6TMI6"/>
<gene>
    <name evidence="1" type="ORF">Krac_8304</name>
</gene>
<proteinExistence type="predicted"/>
<dbReference type="EMBL" id="ADVG01000002">
    <property type="protein sequence ID" value="EFH86986.1"/>
    <property type="molecule type" value="Genomic_DNA"/>
</dbReference>
<protein>
    <recommendedName>
        <fullName evidence="3">Aminoglycoside phosphotransferase domain-containing protein</fullName>
    </recommendedName>
</protein>
<dbReference type="AlphaFoldDB" id="D6TMI6"/>
<accession>D6TMI6</accession>
<dbReference type="OrthoDB" id="9810277at2"/>
<name>D6TMI6_KTERA</name>
<evidence type="ECO:0000313" key="2">
    <source>
        <dbReference type="Proteomes" id="UP000004508"/>
    </source>
</evidence>
<dbReference type="Gene3D" id="3.90.1200.10">
    <property type="match status" value="1"/>
</dbReference>
<evidence type="ECO:0000313" key="1">
    <source>
        <dbReference type="EMBL" id="EFH86986.1"/>
    </source>
</evidence>
<reference evidence="1 2" key="1">
    <citation type="journal article" date="2011" name="Stand. Genomic Sci.">
        <title>Non-contiguous finished genome sequence and contextual data of the filamentous soil bacterium Ktedonobacter racemifer type strain (SOSP1-21).</title>
        <authorList>
            <person name="Chang Y.J."/>
            <person name="Land M."/>
            <person name="Hauser L."/>
            <person name="Chertkov O."/>
            <person name="Del Rio T.G."/>
            <person name="Nolan M."/>
            <person name="Copeland A."/>
            <person name="Tice H."/>
            <person name="Cheng J.F."/>
            <person name="Lucas S."/>
            <person name="Han C."/>
            <person name="Goodwin L."/>
            <person name="Pitluck S."/>
            <person name="Ivanova N."/>
            <person name="Ovchinikova G."/>
            <person name="Pati A."/>
            <person name="Chen A."/>
            <person name="Palaniappan K."/>
            <person name="Mavromatis K."/>
            <person name="Liolios K."/>
            <person name="Brettin T."/>
            <person name="Fiebig A."/>
            <person name="Rohde M."/>
            <person name="Abt B."/>
            <person name="Goker M."/>
            <person name="Detter J.C."/>
            <person name="Woyke T."/>
            <person name="Bristow J."/>
            <person name="Eisen J.A."/>
            <person name="Markowitz V."/>
            <person name="Hugenholtz P."/>
            <person name="Kyrpides N.C."/>
            <person name="Klenk H.P."/>
            <person name="Lapidus A."/>
        </authorList>
    </citation>
    <scope>NUCLEOTIDE SEQUENCE [LARGE SCALE GENOMIC DNA]</scope>
    <source>
        <strain evidence="2">DSM 44963</strain>
    </source>
</reference>
<dbReference type="RefSeq" id="WP_007911746.1">
    <property type="nucleotide sequence ID" value="NZ_ADVG01000002.1"/>
</dbReference>
<evidence type="ECO:0008006" key="3">
    <source>
        <dbReference type="Google" id="ProtNLM"/>
    </source>
</evidence>